<dbReference type="Proteomes" id="UP000198788">
    <property type="component" value="Unassembled WGS sequence"/>
</dbReference>
<proteinExistence type="predicted"/>
<name>A0A1I6S273_9CAUL</name>
<dbReference type="PANTHER" id="PTHR37304">
    <property type="entry name" value="MEMBRANE PROTEIN-RELATED"/>
    <property type="match status" value="1"/>
</dbReference>
<dbReference type="Pfam" id="PF04070">
    <property type="entry name" value="DUF378"/>
    <property type="match status" value="1"/>
</dbReference>
<protein>
    <recommendedName>
        <fullName evidence="4">DUF378 domain-containing protein</fullName>
    </recommendedName>
</protein>
<keyword evidence="1" id="KW-1133">Transmembrane helix</keyword>
<dbReference type="RefSeq" id="WP_092310086.1">
    <property type="nucleotide sequence ID" value="NZ_FOZV01000004.1"/>
</dbReference>
<feature type="transmembrane region" description="Helical" evidence="1">
    <location>
        <begin position="40"/>
        <end position="57"/>
    </location>
</feature>
<keyword evidence="1" id="KW-0812">Transmembrane</keyword>
<keyword evidence="3" id="KW-1185">Reference proteome</keyword>
<accession>A0A1I6S273</accession>
<sequence>MKALNLVTLILLIVGGLNWGLVGAFDFDLVAAIFGEGSALSRLVYVLVGLSALWQIMPLMSAFRIGEAHAEAGHRTTAARM</sequence>
<evidence type="ECO:0008006" key="4">
    <source>
        <dbReference type="Google" id="ProtNLM"/>
    </source>
</evidence>
<gene>
    <name evidence="2" type="ORF">SAMN05192570_2110</name>
</gene>
<evidence type="ECO:0000313" key="2">
    <source>
        <dbReference type="EMBL" id="SFS71029.1"/>
    </source>
</evidence>
<dbReference type="AlphaFoldDB" id="A0A1I6S273"/>
<evidence type="ECO:0000313" key="3">
    <source>
        <dbReference type="Proteomes" id="UP000198788"/>
    </source>
</evidence>
<dbReference type="PANTHER" id="PTHR37304:SF1">
    <property type="entry name" value="MEMBRANE PROTEIN"/>
    <property type="match status" value="1"/>
</dbReference>
<dbReference type="OrthoDB" id="9812136at2"/>
<reference evidence="3" key="1">
    <citation type="submission" date="2016-10" db="EMBL/GenBank/DDBJ databases">
        <authorList>
            <person name="Varghese N."/>
            <person name="Submissions S."/>
        </authorList>
    </citation>
    <scope>NUCLEOTIDE SEQUENCE [LARGE SCALE GENOMIC DNA]</scope>
    <source>
        <strain evidence="3">CGMCC 1.10683</strain>
    </source>
</reference>
<organism evidence="2 3">
    <name type="scientific">Brevundimonas viscosa</name>
    <dbReference type="NCBI Taxonomy" id="871741"/>
    <lineage>
        <taxon>Bacteria</taxon>
        <taxon>Pseudomonadati</taxon>
        <taxon>Pseudomonadota</taxon>
        <taxon>Alphaproteobacteria</taxon>
        <taxon>Caulobacterales</taxon>
        <taxon>Caulobacteraceae</taxon>
        <taxon>Brevundimonas</taxon>
    </lineage>
</organism>
<dbReference type="STRING" id="871741.SAMN05192570_2110"/>
<dbReference type="InterPro" id="IPR007211">
    <property type="entry name" value="DUF378"/>
</dbReference>
<dbReference type="EMBL" id="FOZV01000004">
    <property type="protein sequence ID" value="SFS71029.1"/>
    <property type="molecule type" value="Genomic_DNA"/>
</dbReference>
<evidence type="ECO:0000256" key="1">
    <source>
        <dbReference type="SAM" id="Phobius"/>
    </source>
</evidence>
<keyword evidence="1" id="KW-0472">Membrane</keyword>